<protein>
    <recommendedName>
        <fullName evidence="4">C2H2-type domain-containing protein</fullName>
    </recommendedName>
</protein>
<evidence type="ECO:0000256" key="1">
    <source>
        <dbReference type="SAM" id="MobiDB-lite"/>
    </source>
</evidence>
<feature type="region of interest" description="Disordered" evidence="1">
    <location>
        <begin position="955"/>
        <end position="1007"/>
    </location>
</feature>
<dbReference type="Proteomes" id="UP000326950">
    <property type="component" value="Unassembled WGS sequence"/>
</dbReference>
<dbReference type="EMBL" id="ML738586">
    <property type="protein sequence ID" value="KAE8168389.1"/>
    <property type="molecule type" value="Genomic_DNA"/>
</dbReference>
<dbReference type="PANTHER" id="PTHR35391:SF7">
    <property type="entry name" value="C2H2-TYPE DOMAIN-CONTAINING PROTEIN"/>
    <property type="match status" value="1"/>
</dbReference>
<feature type="compositionally biased region" description="Polar residues" evidence="1">
    <location>
        <begin position="996"/>
        <end position="1007"/>
    </location>
</feature>
<feature type="compositionally biased region" description="Basic and acidic residues" evidence="1">
    <location>
        <begin position="551"/>
        <end position="562"/>
    </location>
</feature>
<feature type="region of interest" description="Disordered" evidence="1">
    <location>
        <begin position="645"/>
        <end position="668"/>
    </location>
</feature>
<feature type="compositionally biased region" description="Basic and acidic residues" evidence="1">
    <location>
        <begin position="584"/>
        <end position="597"/>
    </location>
</feature>
<organism evidence="2 3">
    <name type="scientific">Aspergillus tamarii</name>
    <dbReference type="NCBI Taxonomy" id="41984"/>
    <lineage>
        <taxon>Eukaryota</taxon>
        <taxon>Fungi</taxon>
        <taxon>Dikarya</taxon>
        <taxon>Ascomycota</taxon>
        <taxon>Pezizomycotina</taxon>
        <taxon>Eurotiomycetes</taxon>
        <taxon>Eurotiomycetidae</taxon>
        <taxon>Eurotiales</taxon>
        <taxon>Aspergillaceae</taxon>
        <taxon>Aspergillus</taxon>
        <taxon>Aspergillus subgen. Circumdati</taxon>
    </lineage>
</organism>
<sequence>MEKEQRVPTIAEAAETCLGSFNECLGQLKILNAREQLLVEDQLGRFSIWASNIGAFAPRRASLDHRLRLVPDVQRLVRGLLQTLNDHIRSMWLDISTISRSSLEISSTASKIADIDLTPISRNLSLLHRLSNTIRKASRNSQNLRAATNFKITDEEGNDVGLVFRDLFASQLIQTKFPGCSETIRDRLASAMLLRRKRILYRRSRYGSLVNKEPARPPKTEQPVVDKSEKTGKPVPSKGKSGQSEAGSRAITTATTVTSEQFRKASSPSVIARPKTIRLSGQEEAFFPAAPKGRILQKLKSVRDDHEANHKAHLMSFGHYDLYMQHNGQPPLDPDDLDQLKSRISDAESYLKEIVENETKKCLESTEVVCPYCCCTLSGTDVMTDHKWRGHVKHDLDAYVCLFENCNQGDTLYSHSEEWLTHMREHKIRWRCTARAHGILVFKSQEEYLDHIRSKHKGNESQLRFLADASSRSSGPIFESCPLCGISQLNISLEDHIAGHLRYLALISLPFVDYDHEHQASDMSVRSSADMESRSTIVEDSEYGLPLDFDDSPHIRVEHDDLAPPEDSQEAHNNDSSPQPGIVKGEERRDSIVDDTPRQPAFLHSSTDRDLPRKGVSHLETQPVLLKGETSKFNHEVPLQDVHISRSKEPRSGRPYTYHTNNNRPLSFRGGIPGVDGGFMYPPSNIDRCEHGPPRASSAYTRLPDYPPYTYEHGPPRASSVCTRIPDYPPSLYSQSPPHIIGSPRRLVPMTRDEGARHPSTYWPPVVDYGPPSAYENQDYLILGPPRAPPDVPLEEVPVNELTFQANNRQSGNLRLRRADERHLPRTRRERDHGLYHELTDDVATPSFDLGGTSDLHGMFHQQQGNDDYSSAAIENEYAALQSGVCSDTGNQNSRSNSRQRSPGPSNSGVDSTKPKNEGEDDDEIVMTMNGVTLRFSPKSAGGKQFRIRTGTTGASQLTIEGNRPKSYLYTRSGRLVEEERPSRSEQPRRRSYSSLNRPASQNERES</sequence>
<feature type="region of interest" description="Disordered" evidence="1">
    <location>
        <begin position="210"/>
        <end position="275"/>
    </location>
</feature>
<gene>
    <name evidence="2" type="ORF">BDV40DRAFT_294930</name>
</gene>
<name>A0A5N6VC23_ASPTM</name>
<feature type="compositionally biased region" description="Basic and acidic residues" evidence="1">
    <location>
        <begin position="975"/>
        <end position="989"/>
    </location>
</feature>
<evidence type="ECO:0008006" key="4">
    <source>
        <dbReference type="Google" id="ProtNLM"/>
    </source>
</evidence>
<keyword evidence="3" id="KW-1185">Reference proteome</keyword>
<dbReference type="OrthoDB" id="20872at2759"/>
<feature type="compositionally biased region" description="Basic and acidic residues" evidence="1">
    <location>
        <begin position="213"/>
        <end position="232"/>
    </location>
</feature>
<proteinExistence type="predicted"/>
<evidence type="ECO:0000313" key="2">
    <source>
        <dbReference type="EMBL" id="KAE8168389.1"/>
    </source>
</evidence>
<feature type="compositionally biased region" description="Low complexity" evidence="1">
    <location>
        <begin position="890"/>
        <end position="909"/>
    </location>
</feature>
<dbReference type="PANTHER" id="PTHR35391">
    <property type="entry name" value="C2H2-TYPE DOMAIN-CONTAINING PROTEIN-RELATED"/>
    <property type="match status" value="1"/>
</dbReference>
<evidence type="ECO:0000313" key="3">
    <source>
        <dbReference type="Proteomes" id="UP000326950"/>
    </source>
</evidence>
<reference evidence="2 3" key="1">
    <citation type="submission" date="2019-04" db="EMBL/GenBank/DDBJ databases">
        <title>Friends and foes A comparative genomics study of 23 Aspergillus species from section Flavi.</title>
        <authorList>
            <consortium name="DOE Joint Genome Institute"/>
            <person name="Kjaerbolling I."/>
            <person name="Vesth T."/>
            <person name="Frisvad J.C."/>
            <person name="Nybo J.L."/>
            <person name="Theobald S."/>
            <person name="Kildgaard S."/>
            <person name="Isbrandt T."/>
            <person name="Kuo A."/>
            <person name="Sato A."/>
            <person name="Lyhne E.K."/>
            <person name="Kogle M.E."/>
            <person name="Wiebenga A."/>
            <person name="Kun R.S."/>
            <person name="Lubbers R.J."/>
            <person name="Makela M.R."/>
            <person name="Barry K."/>
            <person name="Chovatia M."/>
            <person name="Clum A."/>
            <person name="Daum C."/>
            <person name="Haridas S."/>
            <person name="He G."/>
            <person name="LaButti K."/>
            <person name="Lipzen A."/>
            <person name="Mondo S."/>
            <person name="Riley R."/>
            <person name="Salamov A."/>
            <person name="Simmons B.A."/>
            <person name="Magnuson J.K."/>
            <person name="Henrissat B."/>
            <person name="Mortensen U.H."/>
            <person name="Larsen T.O."/>
            <person name="Devries R.P."/>
            <person name="Grigoriev I.V."/>
            <person name="Machida M."/>
            <person name="Baker S.E."/>
            <person name="Andersen M.R."/>
        </authorList>
    </citation>
    <scope>NUCLEOTIDE SEQUENCE [LARGE SCALE GENOMIC DNA]</scope>
    <source>
        <strain evidence="2 3">CBS 117626</strain>
    </source>
</reference>
<feature type="region of interest" description="Disordered" evidence="1">
    <location>
        <begin position="521"/>
        <end position="616"/>
    </location>
</feature>
<feature type="compositionally biased region" description="Polar residues" evidence="1">
    <location>
        <begin position="240"/>
        <end position="269"/>
    </location>
</feature>
<accession>A0A5N6VC23</accession>
<dbReference type="AlphaFoldDB" id="A0A5N6VC23"/>
<feature type="region of interest" description="Disordered" evidence="1">
    <location>
        <begin position="885"/>
        <end position="923"/>
    </location>
</feature>